<organism evidence="1 2">
    <name type="scientific">Pristionchus pacificus</name>
    <name type="common">Parasitic nematode worm</name>
    <dbReference type="NCBI Taxonomy" id="54126"/>
    <lineage>
        <taxon>Eukaryota</taxon>
        <taxon>Metazoa</taxon>
        <taxon>Ecdysozoa</taxon>
        <taxon>Nematoda</taxon>
        <taxon>Chromadorea</taxon>
        <taxon>Rhabditida</taxon>
        <taxon>Rhabditina</taxon>
        <taxon>Diplogasteromorpha</taxon>
        <taxon>Diplogasteroidea</taxon>
        <taxon>Neodiplogasteridae</taxon>
        <taxon>Pristionchus</taxon>
    </lineage>
</organism>
<reference evidence="1" key="2">
    <citation type="submission" date="2022-06" db="UniProtKB">
        <authorList>
            <consortium name="EnsemblMetazoa"/>
        </authorList>
    </citation>
    <scope>IDENTIFICATION</scope>
    <source>
        <strain evidence="1">PS312</strain>
    </source>
</reference>
<proteinExistence type="predicted"/>
<evidence type="ECO:0000313" key="1">
    <source>
        <dbReference type="EnsemblMetazoa" id="PPA07478.1"/>
    </source>
</evidence>
<gene>
    <name evidence="1" type="primary">WBGene00097032</name>
</gene>
<dbReference type="EnsemblMetazoa" id="PPA07478.1">
    <property type="protein sequence ID" value="PPA07478.1"/>
    <property type="gene ID" value="WBGene00097032"/>
</dbReference>
<protein>
    <submittedName>
        <fullName evidence="1">Uncharacterized protein</fullName>
    </submittedName>
</protein>
<keyword evidence="2" id="KW-1185">Reference proteome</keyword>
<sequence length="152" mass="16592">MSLSRSPSSTTLIVEKRRKISCFSGLRPFINAIRSRLPSRRLPAHSPPTFYTALPSLPPATETPACLFSPPSSPISRPHSPSIQSEASLGWIDAIFEDDNDSLYSVDHSDSAIHLDSSFISSSEISPNDLIIYRPPEPEPAQNYEVEIAAAA</sequence>
<accession>A0A8R1U5Z6</accession>
<accession>A0A454Y6L4</accession>
<evidence type="ECO:0000313" key="2">
    <source>
        <dbReference type="Proteomes" id="UP000005239"/>
    </source>
</evidence>
<reference evidence="2" key="1">
    <citation type="journal article" date="2008" name="Nat. Genet.">
        <title>The Pristionchus pacificus genome provides a unique perspective on nematode lifestyle and parasitism.</title>
        <authorList>
            <person name="Dieterich C."/>
            <person name="Clifton S.W."/>
            <person name="Schuster L.N."/>
            <person name="Chinwalla A."/>
            <person name="Delehaunty K."/>
            <person name="Dinkelacker I."/>
            <person name="Fulton L."/>
            <person name="Fulton R."/>
            <person name="Godfrey J."/>
            <person name="Minx P."/>
            <person name="Mitreva M."/>
            <person name="Roeseler W."/>
            <person name="Tian H."/>
            <person name="Witte H."/>
            <person name="Yang S.P."/>
            <person name="Wilson R.K."/>
            <person name="Sommer R.J."/>
        </authorList>
    </citation>
    <scope>NUCLEOTIDE SEQUENCE [LARGE SCALE GENOMIC DNA]</scope>
    <source>
        <strain evidence="2">PS312</strain>
    </source>
</reference>
<dbReference type="AlphaFoldDB" id="A0A454Y6L4"/>
<dbReference type="Proteomes" id="UP000005239">
    <property type="component" value="Unassembled WGS sequence"/>
</dbReference>
<name>A0A454Y6L4_PRIPA</name>